<gene>
    <name evidence="5" type="primary">pcaR</name>
    <name evidence="5" type="ORF">GCM10025866_21120</name>
</gene>
<keyword evidence="3" id="KW-0804">Transcription</keyword>
<dbReference type="Proteomes" id="UP001321498">
    <property type="component" value="Chromosome"/>
</dbReference>
<dbReference type="InterPro" id="IPR029016">
    <property type="entry name" value="GAF-like_dom_sf"/>
</dbReference>
<dbReference type="Gene3D" id="3.30.450.40">
    <property type="match status" value="1"/>
</dbReference>
<keyword evidence="6" id="KW-1185">Reference proteome</keyword>
<dbReference type="PANTHER" id="PTHR30136:SF34">
    <property type="entry name" value="TRANSCRIPTIONAL REGULATOR"/>
    <property type="match status" value="1"/>
</dbReference>
<dbReference type="Pfam" id="PF09339">
    <property type="entry name" value="HTH_IclR"/>
    <property type="match status" value="1"/>
</dbReference>
<dbReference type="EMBL" id="AP027731">
    <property type="protein sequence ID" value="BDZ46203.1"/>
    <property type="molecule type" value="Genomic_DNA"/>
</dbReference>
<dbReference type="PANTHER" id="PTHR30136">
    <property type="entry name" value="HELIX-TURN-HELIX TRANSCRIPTIONAL REGULATOR, ICLR FAMILY"/>
    <property type="match status" value="1"/>
</dbReference>
<dbReference type="SUPFAM" id="SSF46785">
    <property type="entry name" value="Winged helix' DNA-binding domain"/>
    <property type="match status" value="1"/>
</dbReference>
<organism evidence="5 6">
    <name type="scientific">Naasia aerilata</name>
    <dbReference type="NCBI Taxonomy" id="1162966"/>
    <lineage>
        <taxon>Bacteria</taxon>
        <taxon>Bacillati</taxon>
        <taxon>Actinomycetota</taxon>
        <taxon>Actinomycetes</taxon>
        <taxon>Micrococcales</taxon>
        <taxon>Microbacteriaceae</taxon>
        <taxon>Naasia</taxon>
    </lineage>
</organism>
<dbReference type="InterPro" id="IPR014757">
    <property type="entry name" value="Tscrpt_reg_IclR_C"/>
</dbReference>
<evidence type="ECO:0000256" key="2">
    <source>
        <dbReference type="ARBA" id="ARBA00023125"/>
    </source>
</evidence>
<evidence type="ECO:0000259" key="4">
    <source>
        <dbReference type="PROSITE" id="PS51078"/>
    </source>
</evidence>
<dbReference type="SMART" id="SM00346">
    <property type="entry name" value="HTH_ICLR"/>
    <property type="match status" value="1"/>
</dbReference>
<dbReference type="PROSITE" id="PS51078">
    <property type="entry name" value="ICLR_ED"/>
    <property type="match status" value="1"/>
</dbReference>
<evidence type="ECO:0000313" key="6">
    <source>
        <dbReference type="Proteomes" id="UP001321498"/>
    </source>
</evidence>
<reference evidence="6" key="1">
    <citation type="journal article" date="2019" name="Int. J. Syst. Evol. Microbiol.">
        <title>The Global Catalogue of Microorganisms (GCM) 10K type strain sequencing project: providing services to taxonomists for standard genome sequencing and annotation.</title>
        <authorList>
            <consortium name="The Broad Institute Genomics Platform"/>
            <consortium name="The Broad Institute Genome Sequencing Center for Infectious Disease"/>
            <person name="Wu L."/>
            <person name="Ma J."/>
        </authorList>
    </citation>
    <scope>NUCLEOTIDE SEQUENCE [LARGE SCALE GENOMIC DNA]</scope>
    <source>
        <strain evidence="6">NBRC 108725</strain>
    </source>
</reference>
<evidence type="ECO:0000256" key="1">
    <source>
        <dbReference type="ARBA" id="ARBA00023015"/>
    </source>
</evidence>
<keyword evidence="1" id="KW-0805">Transcription regulation</keyword>
<proteinExistence type="predicted"/>
<accession>A0ABN6XPX5</accession>
<evidence type="ECO:0000313" key="5">
    <source>
        <dbReference type="EMBL" id="BDZ46203.1"/>
    </source>
</evidence>
<dbReference type="InterPro" id="IPR050707">
    <property type="entry name" value="HTH_MetabolicPath_Reg"/>
</dbReference>
<sequence length="244" mass="26345">MMQTTEPGTTEDLSEGMGGLAKGLAVIECFDREHPRLTVTEAARLAEIAPAAARRCMRTLEQMGYLSYDGKFYRPTPRFARLAFAYTLTDPLPVFAQPLLAELRDELNESSSLSVLDGDAVLFIARVEAEHLVATGLRVGGRLPAIRTAVGRVLLAGLPEEELSSLPADAIEAIALARRDGFSLSDQEYELGLRAIAVPVVDSSGGLVAAMSVSAVTARATTERMVEQFLPALRRRATQLGRML</sequence>
<dbReference type="SUPFAM" id="SSF55781">
    <property type="entry name" value="GAF domain-like"/>
    <property type="match status" value="1"/>
</dbReference>
<dbReference type="InterPro" id="IPR036390">
    <property type="entry name" value="WH_DNA-bd_sf"/>
</dbReference>
<dbReference type="Pfam" id="PF01614">
    <property type="entry name" value="IclR_C"/>
    <property type="match status" value="1"/>
</dbReference>
<dbReference type="RefSeq" id="WP_286276304.1">
    <property type="nucleotide sequence ID" value="NZ_AP027731.1"/>
</dbReference>
<keyword evidence="2" id="KW-0238">DNA-binding</keyword>
<dbReference type="InterPro" id="IPR005471">
    <property type="entry name" value="Tscrpt_reg_IclR_N"/>
</dbReference>
<protein>
    <submittedName>
        <fullName evidence="5">IclR family transcriptional regulator</fullName>
    </submittedName>
</protein>
<dbReference type="Gene3D" id="1.10.10.10">
    <property type="entry name" value="Winged helix-like DNA-binding domain superfamily/Winged helix DNA-binding domain"/>
    <property type="match status" value="1"/>
</dbReference>
<evidence type="ECO:0000256" key="3">
    <source>
        <dbReference type="ARBA" id="ARBA00023163"/>
    </source>
</evidence>
<dbReference type="InterPro" id="IPR036388">
    <property type="entry name" value="WH-like_DNA-bd_sf"/>
</dbReference>
<feature type="domain" description="IclR-ED" evidence="4">
    <location>
        <begin position="78"/>
        <end position="244"/>
    </location>
</feature>
<name>A0ABN6XPX5_9MICO</name>